<dbReference type="RefSeq" id="WP_179432858.1">
    <property type="nucleotide sequence ID" value="NZ_BAABLC010000001.1"/>
</dbReference>
<evidence type="ECO:0000256" key="1">
    <source>
        <dbReference type="SAM" id="SignalP"/>
    </source>
</evidence>
<dbReference type="AlphaFoldDB" id="A0A7Y9EWT2"/>
<keyword evidence="1" id="KW-0732">Signal</keyword>
<keyword evidence="3" id="KW-1185">Reference proteome</keyword>
<feature type="chain" id="PRO_5030737614" evidence="1">
    <location>
        <begin position="33"/>
        <end position="129"/>
    </location>
</feature>
<protein>
    <submittedName>
        <fullName evidence="2">Desulfoferrodoxin (Superoxide reductase-like protein)</fullName>
    </submittedName>
</protein>
<reference evidence="2 3" key="1">
    <citation type="submission" date="2020-07" db="EMBL/GenBank/DDBJ databases">
        <title>Sequencing the genomes of 1000 actinobacteria strains.</title>
        <authorList>
            <person name="Klenk H.-P."/>
        </authorList>
    </citation>
    <scope>NUCLEOTIDE SEQUENCE [LARGE SCALE GENOMIC DNA]</scope>
    <source>
        <strain evidence="2 3">DSM 22185</strain>
    </source>
</reference>
<sequence>MNRFFRSRRAALLTSAVLVLGAAAGLTGCTQAGQTLPPVIVDLGEIDGTTVEVPVGNVIDLTGDDEHFTAWSADIADPSIVSFTPGKDDGSAQFNPGLDALKEGTTEVTLDNADSGDSVSFTVEVTPKS</sequence>
<feature type="signal peptide" evidence="1">
    <location>
        <begin position="1"/>
        <end position="32"/>
    </location>
</feature>
<comment type="caution">
    <text evidence="2">The sequence shown here is derived from an EMBL/GenBank/DDBJ whole genome shotgun (WGS) entry which is preliminary data.</text>
</comment>
<dbReference type="Proteomes" id="UP000552045">
    <property type="component" value="Unassembled WGS sequence"/>
</dbReference>
<organism evidence="2 3">
    <name type="scientific">Microbacterium pseudoresistens</name>
    <dbReference type="NCBI Taxonomy" id="640634"/>
    <lineage>
        <taxon>Bacteria</taxon>
        <taxon>Bacillati</taxon>
        <taxon>Actinomycetota</taxon>
        <taxon>Actinomycetes</taxon>
        <taxon>Micrococcales</taxon>
        <taxon>Microbacteriaceae</taxon>
        <taxon>Microbacterium</taxon>
    </lineage>
</organism>
<dbReference type="InterPro" id="IPR006311">
    <property type="entry name" value="TAT_signal"/>
</dbReference>
<gene>
    <name evidence="2" type="ORF">BKA02_001555</name>
</gene>
<evidence type="ECO:0000313" key="3">
    <source>
        <dbReference type="Proteomes" id="UP000552045"/>
    </source>
</evidence>
<dbReference type="EMBL" id="JACCBH010000001">
    <property type="protein sequence ID" value="NYD54500.1"/>
    <property type="molecule type" value="Genomic_DNA"/>
</dbReference>
<accession>A0A7Y9EWT2</accession>
<name>A0A7Y9EWT2_9MICO</name>
<dbReference type="PROSITE" id="PS51257">
    <property type="entry name" value="PROKAR_LIPOPROTEIN"/>
    <property type="match status" value="1"/>
</dbReference>
<proteinExistence type="predicted"/>
<evidence type="ECO:0000313" key="2">
    <source>
        <dbReference type="EMBL" id="NYD54500.1"/>
    </source>
</evidence>
<dbReference type="PROSITE" id="PS51318">
    <property type="entry name" value="TAT"/>
    <property type="match status" value="1"/>
</dbReference>